<sequence length="291" mass="32847">MKFEGTDSYVADGELRAAVNAAIALERPLLIKGEPGTGKTELAHQVARAIGAPLIEWHVKSTTKAQQGLYEYDAVARLRDSQLGEERVHDITNYIRKGKLWEAFTADERPILLIDEIDKADIEFPNDLLLELDRMEFHVYETGETVKAAKRPIVIITSNNEKELPDAFLRRCFFHYIAFPDEATMREIVEVHFPKLKSRLLAEALKLFYEIRDVPGLKKKPSTSELLDWLKLLLVEDIDPALLAERDPRKLIPPLHGALLKNEQDVMLFEKLAFMARRNSGPGGPQGPGAA</sequence>
<dbReference type="RefSeq" id="WP_330196578.1">
    <property type="nucleotide sequence ID" value="NZ_JAZDRO010000004.1"/>
</dbReference>
<dbReference type="InterPro" id="IPR011704">
    <property type="entry name" value="ATPase_dyneun-rel_AAA"/>
</dbReference>
<dbReference type="Pfam" id="PF07728">
    <property type="entry name" value="AAA_5"/>
    <property type="match status" value="1"/>
</dbReference>
<dbReference type="SUPFAM" id="SSF52540">
    <property type="entry name" value="P-loop containing nucleoside triphosphate hydrolases"/>
    <property type="match status" value="1"/>
</dbReference>
<dbReference type="Gene3D" id="3.40.50.300">
    <property type="entry name" value="P-loop containing nucleotide triphosphate hydrolases"/>
    <property type="match status" value="1"/>
</dbReference>
<dbReference type="InterPro" id="IPR003593">
    <property type="entry name" value="AAA+_ATPase"/>
</dbReference>
<dbReference type="Proteomes" id="UP001310692">
    <property type="component" value="Unassembled WGS sequence"/>
</dbReference>
<dbReference type="PANTHER" id="PTHR42759:SF1">
    <property type="entry name" value="MAGNESIUM-CHELATASE SUBUNIT CHLD"/>
    <property type="match status" value="1"/>
</dbReference>
<name>A0ABU7LZR5_9PROT</name>
<protein>
    <submittedName>
        <fullName evidence="2">MoxR family ATPase</fullName>
    </submittedName>
</protein>
<dbReference type="InterPro" id="IPR050764">
    <property type="entry name" value="CbbQ/NirQ/NorQ/GpvN"/>
</dbReference>
<feature type="domain" description="AAA+ ATPase" evidence="1">
    <location>
        <begin position="25"/>
        <end position="183"/>
    </location>
</feature>
<evidence type="ECO:0000313" key="2">
    <source>
        <dbReference type="EMBL" id="MEE2567020.1"/>
    </source>
</evidence>
<organism evidence="2 3">
    <name type="scientific">Hyphobacterium marinum</name>
    <dbReference type="NCBI Taxonomy" id="3116574"/>
    <lineage>
        <taxon>Bacteria</taxon>
        <taxon>Pseudomonadati</taxon>
        <taxon>Pseudomonadota</taxon>
        <taxon>Alphaproteobacteria</taxon>
        <taxon>Maricaulales</taxon>
        <taxon>Maricaulaceae</taxon>
        <taxon>Hyphobacterium</taxon>
    </lineage>
</organism>
<dbReference type="SMART" id="SM00382">
    <property type="entry name" value="AAA"/>
    <property type="match status" value="1"/>
</dbReference>
<proteinExistence type="predicted"/>
<comment type="caution">
    <text evidence="2">The sequence shown here is derived from an EMBL/GenBank/DDBJ whole genome shotgun (WGS) entry which is preliminary data.</text>
</comment>
<accession>A0ABU7LZR5</accession>
<evidence type="ECO:0000259" key="1">
    <source>
        <dbReference type="SMART" id="SM00382"/>
    </source>
</evidence>
<evidence type="ECO:0000313" key="3">
    <source>
        <dbReference type="Proteomes" id="UP001310692"/>
    </source>
</evidence>
<dbReference type="EMBL" id="JAZDRO010000004">
    <property type="protein sequence ID" value="MEE2567020.1"/>
    <property type="molecule type" value="Genomic_DNA"/>
</dbReference>
<reference evidence="2 3" key="1">
    <citation type="submission" date="2024-01" db="EMBL/GenBank/DDBJ databases">
        <title>Hyphobacterium bacterium isolated from marine sediment.</title>
        <authorList>
            <person name="Zhao S."/>
        </authorList>
    </citation>
    <scope>NUCLEOTIDE SEQUENCE [LARGE SCALE GENOMIC DNA]</scope>
    <source>
        <strain evidence="2 3">Y60-23</strain>
    </source>
</reference>
<dbReference type="PANTHER" id="PTHR42759">
    <property type="entry name" value="MOXR FAMILY PROTEIN"/>
    <property type="match status" value="1"/>
</dbReference>
<dbReference type="InterPro" id="IPR027417">
    <property type="entry name" value="P-loop_NTPase"/>
</dbReference>
<keyword evidence="3" id="KW-1185">Reference proteome</keyword>
<gene>
    <name evidence="2" type="ORF">V0U35_10040</name>
</gene>